<evidence type="ECO:0000313" key="2">
    <source>
        <dbReference type="Proteomes" id="UP000018721"/>
    </source>
</evidence>
<comment type="caution">
    <text evidence="1">The sequence shown here is derived from an EMBL/GenBank/DDBJ whole genome shotgun (WGS) entry which is preliminary data.</text>
</comment>
<reference evidence="1 2" key="1">
    <citation type="submission" date="2013-11" db="EMBL/GenBank/DDBJ databases">
        <title>The Genome Sequence of Phytophthora parasitica P1569.</title>
        <authorList>
            <consortium name="The Broad Institute Genomics Platform"/>
            <person name="Russ C."/>
            <person name="Tyler B."/>
            <person name="Panabieres F."/>
            <person name="Shan W."/>
            <person name="Tripathy S."/>
            <person name="Grunwald N."/>
            <person name="Machado M."/>
            <person name="Johnson C.S."/>
            <person name="Arredondo F."/>
            <person name="Hong C."/>
            <person name="Coffey M."/>
            <person name="Young S.K."/>
            <person name="Zeng Q."/>
            <person name="Gargeya S."/>
            <person name="Fitzgerald M."/>
            <person name="Abouelleil A."/>
            <person name="Alvarado L."/>
            <person name="Chapman S.B."/>
            <person name="Gainer-Dewar J."/>
            <person name="Goldberg J."/>
            <person name="Griggs A."/>
            <person name="Gujja S."/>
            <person name="Hansen M."/>
            <person name="Howarth C."/>
            <person name="Imamovic A."/>
            <person name="Ireland A."/>
            <person name="Larimer J."/>
            <person name="McCowan C."/>
            <person name="Murphy C."/>
            <person name="Pearson M."/>
            <person name="Poon T.W."/>
            <person name="Priest M."/>
            <person name="Roberts A."/>
            <person name="Saif S."/>
            <person name="Shea T."/>
            <person name="Sykes S."/>
            <person name="Wortman J."/>
            <person name="Nusbaum C."/>
            <person name="Birren B."/>
        </authorList>
    </citation>
    <scope>NUCLEOTIDE SEQUENCE [LARGE SCALE GENOMIC DNA]</scope>
    <source>
        <strain evidence="1 2">P1569</strain>
    </source>
</reference>
<organism evidence="1 2">
    <name type="scientific">Phytophthora nicotianae P1569</name>
    <dbReference type="NCBI Taxonomy" id="1317065"/>
    <lineage>
        <taxon>Eukaryota</taxon>
        <taxon>Sar</taxon>
        <taxon>Stramenopiles</taxon>
        <taxon>Oomycota</taxon>
        <taxon>Peronosporomycetes</taxon>
        <taxon>Peronosporales</taxon>
        <taxon>Peronosporaceae</taxon>
        <taxon>Phytophthora</taxon>
    </lineage>
</organism>
<gene>
    <name evidence="1" type="ORF">F443_08540</name>
</gene>
<dbReference type="EMBL" id="ANIZ01001453">
    <property type="protein sequence ID" value="ETI47193.1"/>
    <property type="molecule type" value="Genomic_DNA"/>
</dbReference>
<dbReference type="HOGENOM" id="CLU_1744119_0_0_1"/>
<dbReference type="Proteomes" id="UP000018721">
    <property type="component" value="Unassembled WGS sequence"/>
</dbReference>
<keyword evidence="2" id="KW-1185">Reference proteome</keyword>
<sequence length="150" mass="16697">MWLYTITPQHYPFVILGSLMFGQCDVDPTWNESAQHMENLKDQQKTNKISNCINMLEAKDVLWGGQDDAQIWSLLKNLLGSFEMLTNRLLQEEKKTLLQVSIQLYGKINSLTAAASLSARGSTGLERFNAGQSLAAVNVTDEGVSFTVLV</sequence>
<protein>
    <submittedName>
        <fullName evidence="1">Uncharacterized protein</fullName>
    </submittedName>
</protein>
<name>V9F8U5_PHYNI</name>
<dbReference type="AlphaFoldDB" id="V9F8U5"/>
<evidence type="ECO:0000313" key="1">
    <source>
        <dbReference type="EMBL" id="ETI47193.1"/>
    </source>
</evidence>
<accession>V9F8U5</accession>
<proteinExistence type="predicted"/>